<name>A0A830BA56_9LAMI</name>
<evidence type="ECO:0000313" key="9">
    <source>
        <dbReference type="EMBL" id="GFP81644.1"/>
    </source>
</evidence>
<evidence type="ECO:0000256" key="1">
    <source>
        <dbReference type="ARBA" id="ARBA00004167"/>
    </source>
</evidence>
<evidence type="ECO:0000313" key="10">
    <source>
        <dbReference type="Proteomes" id="UP000653305"/>
    </source>
</evidence>
<keyword evidence="5" id="KW-0029">Amino-acid transport</keyword>
<proteinExistence type="inferred from homology"/>
<keyword evidence="4" id="KW-0812">Transmembrane</keyword>
<dbReference type="Proteomes" id="UP000653305">
    <property type="component" value="Unassembled WGS sequence"/>
</dbReference>
<dbReference type="GO" id="GO:0006865">
    <property type="term" value="P:amino acid transport"/>
    <property type="evidence" value="ECO:0007669"/>
    <property type="project" value="UniProtKB-KW"/>
</dbReference>
<feature type="region of interest" description="Disordered" evidence="8">
    <location>
        <begin position="1"/>
        <end position="21"/>
    </location>
</feature>
<dbReference type="OrthoDB" id="1930784at2759"/>
<evidence type="ECO:0000256" key="7">
    <source>
        <dbReference type="ARBA" id="ARBA00023136"/>
    </source>
</evidence>
<evidence type="ECO:0000256" key="4">
    <source>
        <dbReference type="ARBA" id="ARBA00022692"/>
    </source>
</evidence>
<reference evidence="9" key="1">
    <citation type="submission" date="2020-07" db="EMBL/GenBank/DDBJ databases">
        <title>Ethylene signaling mediates host invasion by parasitic plants.</title>
        <authorList>
            <person name="Yoshida S."/>
        </authorList>
    </citation>
    <scope>NUCLEOTIDE SEQUENCE</scope>
    <source>
        <strain evidence="9">Okayama</strain>
    </source>
</reference>
<feature type="region of interest" description="Disordered" evidence="8">
    <location>
        <begin position="33"/>
        <end position="77"/>
    </location>
</feature>
<comment type="caution">
    <text evidence="9">The sequence shown here is derived from an EMBL/GenBank/DDBJ whole genome shotgun (WGS) entry which is preliminary data.</text>
</comment>
<keyword evidence="7" id="KW-0472">Membrane</keyword>
<evidence type="ECO:0000256" key="8">
    <source>
        <dbReference type="SAM" id="MobiDB-lite"/>
    </source>
</evidence>
<keyword evidence="10" id="KW-1185">Reference proteome</keyword>
<dbReference type="InterPro" id="IPR040359">
    <property type="entry name" value="GDU"/>
</dbReference>
<feature type="compositionally biased region" description="Basic residues" evidence="8">
    <location>
        <begin position="1"/>
        <end position="10"/>
    </location>
</feature>
<dbReference type="AlphaFoldDB" id="A0A830BA56"/>
<sequence length="152" mass="17189">RRSRRRRPSSARRGTPGAVTSSAAWRRCWAHSLRPPHPGLLLLEGLRRRRRGRRRQRRGGRRRREGDGGSDAKAPSVFEEKFLVIMAGDVNPTFLATPMFSRASFLDDEKADDGKGKDKEKEENVKDKDVTAHENGAEADDESSQVSREQSH</sequence>
<keyword evidence="3" id="KW-0813">Transport</keyword>
<feature type="compositionally biased region" description="Basic and acidic residues" evidence="8">
    <location>
        <begin position="105"/>
        <end position="136"/>
    </location>
</feature>
<feature type="non-terminal residue" evidence="9">
    <location>
        <position position="1"/>
    </location>
</feature>
<comment type="similarity">
    <text evidence="2">Belongs to the GLUTAMINE DUMPER 1 (TC 9.B.60) family.</text>
</comment>
<evidence type="ECO:0000256" key="3">
    <source>
        <dbReference type="ARBA" id="ARBA00022448"/>
    </source>
</evidence>
<protein>
    <submittedName>
        <fullName evidence="9">Uncharacterized protein</fullName>
    </submittedName>
</protein>
<dbReference type="EMBL" id="BMAC01000031">
    <property type="protein sequence ID" value="GFP81644.1"/>
    <property type="molecule type" value="Genomic_DNA"/>
</dbReference>
<evidence type="ECO:0000256" key="6">
    <source>
        <dbReference type="ARBA" id="ARBA00022989"/>
    </source>
</evidence>
<feature type="compositionally biased region" description="Basic residues" evidence="8">
    <location>
        <begin position="47"/>
        <end position="63"/>
    </location>
</feature>
<dbReference type="PANTHER" id="PTHR33228">
    <property type="entry name" value="PROTEIN GLUTAMINE DUMPER 4-RELATED"/>
    <property type="match status" value="1"/>
</dbReference>
<accession>A0A830BA56</accession>
<feature type="region of interest" description="Disordered" evidence="8">
    <location>
        <begin position="101"/>
        <end position="152"/>
    </location>
</feature>
<dbReference type="GO" id="GO:0016020">
    <property type="term" value="C:membrane"/>
    <property type="evidence" value="ECO:0007669"/>
    <property type="project" value="UniProtKB-SubCell"/>
</dbReference>
<evidence type="ECO:0000256" key="2">
    <source>
        <dbReference type="ARBA" id="ARBA00009977"/>
    </source>
</evidence>
<comment type="subcellular location">
    <subcellularLocation>
        <location evidence="1">Membrane</location>
        <topology evidence="1">Single-pass membrane protein</topology>
    </subcellularLocation>
</comment>
<evidence type="ECO:0000256" key="5">
    <source>
        <dbReference type="ARBA" id="ARBA00022970"/>
    </source>
</evidence>
<dbReference type="PANTHER" id="PTHR33228:SF49">
    <property type="entry name" value="PROTEIN GLUTAMINE DUMPER 5"/>
    <property type="match status" value="1"/>
</dbReference>
<keyword evidence="6" id="KW-1133">Transmembrane helix</keyword>
<organism evidence="9 10">
    <name type="scientific">Phtheirospermum japonicum</name>
    <dbReference type="NCBI Taxonomy" id="374723"/>
    <lineage>
        <taxon>Eukaryota</taxon>
        <taxon>Viridiplantae</taxon>
        <taxon>Streptophyta</taxon>
        <taxon>Embryophyta</taxon>
        <taxon>Tracheophyta</taxon>
        <taxon>Spermatophyta</taxon>
        <taxon>Magnoliopsida</taxon>
        <taxon>eudicotyledons</taxon>
        <taxon>Gunneridae</taxon>
        <taxon>Pentapetalae</taxon>
        <taxon>asterids</taxon>
        <taxon>lamiids</taxon>
        <taxon>Lamiales</taxon>
        <taxon>Orobanchaceae</taxon>
        <taxon>Orobanchaceae incertae sedis</taxon>
        <taxon>Phtheirospermum</taxon>
    </lineage>
</organism>
<dbReference type="GO" id="GO:0080143">
    <property type="term" value="P:regulation of amino acid export"/>
    <property type="evidence" value="ECO:0007669"/>
    <property type="project" value="InterPro"/>
</dbReference>
<gene>
    <name evidence="9" type="ORF">PHJA_000307700</name>
</gene>